<dbReference type="PANTHER" id="PTHR23073">
    <property type="entry name" value="26S PROTEASOME REGULATORY SUBUNIT"/>
    <property type="match status" value="1"/>
</dbReference>
<dbReference type="InterPro" id="IPR003959">
    <property type="entry name" value="ATPase_AAA_core"/>
</dbReference>
<evidence type="ECO:0000256" key="5">
    <source>
        <dbReference type="ARBA" id="ARBA00022741"/>
    </source>
</evidence>
<dbReference type="Proteomes" id="UP000325315">
    <property type="component" value="Unassembled WGS sequence"/>
</dbReference>
<dbReference type="GO" id="GO:0005737">
    <property type="term" value="C:cytoplasm"/>
    <property type="evidence" value="ECO:0007669"/>
    <property type="project" value="UniProtKB-SubCell"/>
</dbReference>
<feature type="compositionally biased region" description="Basic and acidic residues" evidence="10">
    <location>
        <begin position="16"/>
        <end position="31"/>
    </location>
</feature>
<protein>
    <submittedName>
        <fullName evidence="12">26S protease regulatory subunit 4-like protein</fullName>
    </submittedName>
</protein>
<keyword evidence="13" id="KW-1185">Reference proteome</keyword>
<dbReference type="InterPro" id="IPR003593">
    <property type="entry name" value="AAA+_ATPase"/>
</dbReference>
<keyword evidence="8" id="KW-0539">Nucleus</keyword>
<keyword evidence="6 9" id="KW-0067">ATP-binding</keyword>
<dbReference type="InterPro" id="IPR012340">
    <property type="entry name" value="NA-bd_OB-fold"/>
</dbReference>
<dbReference type="InterPro" id="IPR003960">
    <property type="entry name" value="ATPase_AAA_CS"/>
</dbReference>
<evidence type="ECO:0000256" key="8">
    <source>
        <dbReference type="ARBA" id="ARBA00023242"/>
    </source>
</evidence>
<feature type="domain" description="AAA+ ATPase" evidence="11">
    <location>
        <begin position="282"/>
        <end position="421"/>
    </location>
</feature>
<dbReference type="PROSITE" id="PS00674">
    <property type="entry name" value="AAA"/>
    <property type="match status" value="1"/>
</dbReference>
<accession>A0A5B6VIG3</accession>
<dbReference type="GO" id="GO:0005524">
    <property type="term" value="F:ATP binding"/>
    <property type="evidence" value="ECO:0007669"/>
    <property type="project" value="UniProtKB-KW"/>
</dbReference>
<evidence type="ECO:0000313" key="12">
    <source>
        <dbReference type="EMBL" id="KAA3468853.1"/>
    </source>
</evidence>
<dbReference type="InterPro" id="IPR032501">
    <property type="entry name" value="Prot_ATP_ID_OB_2nd"/>
</dbReference>
<comment type="caution">
    <text evidence="12">The sequence shown here is derived from an EMBL/GenBank/DDBJ whole genome shotgun (WGS) entry which is preliminary data.</text>
</comment>
<dbReference type="GO" id="GO:0006508">
    <property type="term" value="P:proteolysis"/>
    <property type="evidence" value="ECO:0007669"/>
    <property type="project" value="UniProtKB-KW"/>
</dbReference>
<evidence type="ECO:0000259" key="11">
    <source>
        <dbReference type="SMART" id="SM00382"/>
    </source>
</evidence>
<comment type="similarity">
    <text evidence="3 9">Belongs to the AAA ATPase family.</text>
</comment>
<dbReference type="InterPro" id="IPR041569">
    <property type="entry name" value="AAA_lid_3"/>
</dbReference>
<dbReference type="InterPro" id="IPR027417">
    <property type="entry name" value="P-loop_NTPase"/>
</dbReference>
<evidence type="ECO:0000256" key="7">
    <source>
        <dbReference type="ARBA" id="ARBA00022942"/>
    </source>
</evidence>
<dbReference type="GO" id="GO:0005634">
    <property type="term" value="C:nucleus"/>
    <property type="evidence" value="ECO:0007669"/>
    <property type="project" value="UniProtKB-SubCell"/>
</dbReference>
<evidence type="ECO:0000256" key="3">
    <source>
        <dbReference type="ARBA" id="ARBA00006914"/>
    </source>
</evidence>
<dbReference type="EMBL" id="SMMG02000006">
    <property type="protein sequence ID" value="KAA3468853.1"/>
    <property type="molecule type" value="Genomic_DNA"/>
</dbReference>
<dbReference type="OrthoDB" id="974967at2759"/>
<keyword evidence="7" id="KW-0647">Proteasome</keyword>
<dbReference type="SMART" id="SM00382">
    <property type="entry name" value="AAA"/>
    <property type="match status" value="1"/>
</dbReference>
<evidence type="ECO:0000256" key="2">
    <source>
        <dbReference type="ARBA" id="ARBA00004496"/>
    </source>
</evidence>
<proteinExistence type="inferred from homology"/>
<dbReference type="Pfam" id="PF00004">
    <property type="entry name" value="AAA"/>
    <property type="match status" value="1"/>
</dbReference>
<dbReference type="FunFam" id="1.10.8.60:FF:000007">
    <property type="entry name" value="26S proteasome regulatory subunit 4"/>
    <property type="match status" value="1"/>
</dbReference>
<keyword evidence="5 9" id="KW-0547">Nucleotide-binding</keyword>
<evidence type="ECO:0000256" key="6">
    <source>
        <dbReference type="ARBA" id="ARBA00022840"/>
    </source>
</evidence>
<reference evidence="13" key="1">
    <citation type="journal article" date="2019" name="Plant Biotechnol. J.">
        <title>Genome sequencing of the Australian wild diploid species Gossypium australe highlights disease resistance and delayed gland morphogenesis.</title>
        <authorList>
            <person name="Cai Y."/>
            <person name="Cai X."/>
            <person name="Wang Q."/>
            <person name="Wang P."/>
            <person name="Zhang Y."/>
            <person name="Cai C."/>
            <person name="Xu Y."/>
            <person name="Wang K."/>
            <person name="Zhou Z."/>
            <person name="Wang C."/>
            <person name="Geng S."/>
            <person name="Li B."/>
            <person name="Dong Q."/>
            <person name="Hou Y."/>
            <person name="Wang H."/>
            <person name="Ai P."/>
            <person name="Liu Z."/>
            <person name="Yi F."/>
            <person name="Sun M."/>
            <person name="An G."/>
            <person name="Cheng J."/>
            <person name="Zhang Y."/>
            <person name="Shi Q."/>
            <person name="Xie Y."/>
            <person name="Shi X."/>
            <person name="Chang Y."/>
            <person name="Huang F."/>
            <person name="Chen Y."/>
            <person name="Hong S."/>
            <person name="Mi L."/>
            <person name="Sun Q."/>
            <person name="Zhang L."/>
            <person name="Zhou B."/>
            <person name="Peng R."/>
            <person name="Zhang X."/>
            <person name="Liu F."/>
        </authorList>
    </citation>
    <scope>NUCLEOTIDE SEQUENCE [LARGE SCALE GENOMIC DNA]</scope>
    <source>
        <strain evidence="13">cv. PA1801</strain>
    </source>
</reference>
<feature type="region of interest" description="Disordered" evidence="10">
    <location>
        <begin position="90"/>
        <end position="109"/>
    </location>
</feature>
<dbReference type="AlphaFoldDB" id="A0A5B6VIG3"/>
<keyword evidence="12" id="KW-0645">Protease</keyword>
<dbReference type="GO" id="GO:0016887">
    <property type="term" value="F:ATP hydrolysis activity"/>
    <property type="evidence" value="ECO:0007669"/>
    <property type="project" value="InterPro"/>
</dbReference>
<dbReference type="Gene3D" id="2.40.50.140">
    <property type="entry name" value="Nucleic acid-binding proteins"/>
    <property type="match status" value="1"/>
</dbReference>
<dbReference type="FunFam" id="3.40.50.300:FF:000039">
    <property type="entry name" value="26S proteasome regulatory subunit 4"/>
    <property type="match status" value="1"/>
</dbReference>
<feature type="region of interest" description="Disordered" evidence="10">
    <location>
        <begin position="1"/>
        <end position="58"/>
    </location>
</feature>
<dbReference type="GO" id="GO:0000502">
    <property type="term" value="C:proteasome complex"/>
    <property type="evidence" value="ECO:0007669"/>
    <property type="project" value="UniProtKB-KW"/>
</dbReference>
<dbReference type="GO" id="GO:0008233">
    <property type="term" value="F:peptidase activity"/>
    <property type="evidence" value="ECO:0007669"/>
    <property type="project" value="UniProtKB-KW"/>
</dbReference>
<sequence length="504" mass="56431">MGQGTPGGLNRQGFPGDRKQDGSDKKEKKFEPAAPPARVGRKQRKQKGPEAAARLPTVTPHTKCKLRLLKLERVKDYLLMEEEFVANQERLKPQEEKAEEDRSKVDDLRGSPMSVGNLEELIDENHAIVSSSVGPEYYVGILSFVDKDQLEPGCAILMHNKVIYSLGQYFGFEARIFLVRSSRVSNNIRFVFMLIRFVYGLGLELTGLVGDIRVVLLFYVLSVVGLLQDEVDPMVSVMKVEKAPLESYADIGGLDAQIQEIKEAVELPLTHPELYEDIGIKPPKGVILYGEPGTGKTLLAKAVANSTSATFLRVVGSELIQKYLGDGPKLVRELFRVADDLSPSIVFIDEIDAVGTKRYDAHSGGEREIQRTMLELLNQLDGFDSRGDVKVILATNRIESLDPALLRPGRIDRKIEFPLPDIKTRRRIFQIHTSRMTLADDVNLEEFVMTKDEFSGADIKAICTEAGLLALRERRMKVTHADFKKAKEKVMFKKKEGVPEGLYM</sequence>
<keyword evidence="4" id="KW-0963">Cytoplasm</keyword>
<dbReference type="Gene3D" id="1.10.8.60">
    <property type="match status" value="1"/>
</dbReference>
<evidence type="ECO:0000256" key="10">
    <source>
        <dbReference type="SAM" id="MobiDB-lite"/>
    </source>
</evidence>
<dbReference type="SUPFAM" id="SSF52540">
    <property type="entry name" value="P-loop containing nucleoside triphosphate hydrolases"/>
    <property type="match status" value="1"/>
</dbReference>
<evidence type="ECO:0000256" key="1">
    <source>
        <dbReference type="ARBA" id="ARBA00004123"/>
    </source>
</evidence>
<organism evidence="12 13">
    <name type="scientific">Gossypium australe</name>
    <dbReference type="NCBI Taxonomy" id="47621"/>
    <lineage>
        <taxon>Eukaryota</taxon>
        <taxon>Viridiplantae</taxon>
        <taxon>Streptophyta</taxon>
        <taxon>Embryophyta</taxon>
        <taxon>Tracheophyta</taxon>
        <taxon>Spermatophyta</taxon>
        <taxon>Magnoliopsida</taxon>
        <taxon>eudicotyledons</taxon>
        <taxon>Gunneridae</taxon>
        <taxon>Pentapetalae</taxon>
        <taxon>rosids</taxon>
        <taxon>malvids</taxon>
        <taxon>Malvales</taxon>
        <taxon>Malvaceae</taxon>
        <taxon>Malvoideae</taxon>
        <taxon>Gossypium</taxon>
    </lineage>
</organism>
<dbReference type="FunFam" id="2.40.50.140:FF:000437">
    <property type="entry name" value="26S protease regulatory subunit, putative"/>
    <property type="match status" value="1"/>
</dbReference>
<gene>
    <name evidence="12" type="primary">rpt-2</name>
    <name evidence="12" type="ORF">EPI10_014701</name>
</gene>
<comment type="subcellular location">
    <subcellularLocation>
        <location evidence="2">Cytoplasm</location>
    </subcellularLocation>
    <subcellularLocation>
        <location evidence="1">Nucleus</location>
    </subcellularLocation>
</comment>
<dbReference type="Pfam" id="PF17862">
    <property type="entry name" value="AAA_lid_3"/>
    <property type="match status" value="1"/>
</dbReference>
<evidence type="ECO:0000256" key="9">
    <source>
        <dbReference type="RuleBase" id="RU003651"/>
    </source>
</evidence>
<dbReference type="Pfam" id="PF16450">
    <property type="entry name" value="Prot_ATP_ID_OB_C"/>
    <property type="match status" value="1"/>
</dbReference>
<dbReference type="InterPro" id="IPR050221">
    <property type="entry name" value="26S_Proteasome_ATPase"/>
</dbReference>
<evidence type="ECO:0000256" key="4">
    <source>
        <dbReference type="ARBA" id="ARBA00022490"/>
    </source>
</evidence>
<dbReference type="Gene3D" id="3.40.50.300">
    <property type="entry name" value="P-loop containing nucleotide triphosphate hydrolases"/>
    <property type="match status" value="1"/>
</dbReference>
<evidence type="ECO:0000313" key="13">
    <source>
        <dbReference type="Proteomes" id="UP000325315"/>
    </source>
</evidence>
<name>A0A5B6VIG3_9ROSI</name>
<keyword evidence="12" id="KW-0378">Hydrolase</keyword>